<dbReference type="SUPFAM" id="SSF55874">
    <property type="entry name" value="ATPase domain of HSP90 chaperone/DNA topoisomerase II/histidine kinase"/>
    <property type="match status" value="1"/>
</dbReference>
<dbReference type="InterPro" id="IPR003594">
    <property type="entry name" value="HATPase_dom"/>
</dbReference>
<accession>A0ABT4RL43</accession>
<dbReference type="Pfam" id="PF13185">
    <property type="entry name" value="GAF_2"/>
    <property type="match status" value="1"/>
</dbReference>
<dbReference type="PANTHER" id="PTHR43156:SF2">
    <property type="entry name" value="STAGE II SPORULATION PROTEIN E"/>
    <property type="match status" value="1"/>
</dbReference>
<dbReference type="RefSeq" id="WP_202954920.1">
    <property type="nucleotide sequence ID" value="NZ_JAPCID010000021.1"/>
</dbReference>
<dbReference type="SUPFAM" id="SSF81606">
    <property type="entry name" value="PP2C-like"/>
    <property type="match status" value="1"/>
</dbReference>
<dbReference type="InterPro" id="IPR003018">
    <property type="entry name" value="GAF"/>
</dbReference>
<dbReference type="CDD" id="cd16936">
    <property type="entry name" value="HATPase_RsbW-like"/>
    <property type="match status" value="1"/>
</dbReference>
<name>A0ABT4RL43_9ACTN</name>
<dbReference type="Gene3D" id="3.30.450.40">
    <property type="match status" value="1"/>
</dbReference>
<gene>
    <name evidence="4" type="ORF">OJ962_16265</name>
</gene>
<dbReference type="Pfam" id="PF07228">
    <property type="entry name" value="SpoIIE"/>
    <property type="match status" value="1"/>
</dbReference>
<dbReference type="InterPro" id="IPR052016">
    <property type="entry name" value="Bact_Sigma-Reg"/>
</dbReference>
<dbReference type="InterPro" id="IPR029016">
    <property type="entry name" value="GAF-like_dom_sf"/>
</dbReference>
<dbReference type="Proteomes" id="UP001147700">
    <property type="component" value="Unassembled WGS sequence"/>
</dbReference>
<feature type="domain" description="GAF" evidence="2">
    <location>
        <begin position="26"/>
        <end position="171"/>
    </location>
</feature>
<evidence type="ECO:0000259" key="2">
    <source>
        <dbReference type="SMART" id="SM00065"/>
    </source>
</evidence>
<dbReference type="Gene3D" id="3.60.40.10">
    <property type="entry name" value="PPM-type phosphatase domain"/>
    <property type="match status" value="1"/>
</dbReference>
<reference evidence="4" key="1">
    <citation type="submission" date="2022-10" db="EMBL/GenBank/DDBJ databases">
        <title>The WGS of Solirubrobacter sp. CPCC 204708.</title>
        <authorList>
            <person name="Jiang Z."/>
        </authorList>
    </citation>
    <scope>NUCLEOTIDE SEQUENCE</scope>
    <source>
        <strain evidence="4">CPCC 204708</strain>
    </source>
</reference>
<feature type="domain" description="PPM-type phosphatase" evidence="3">
    <location>
        <begin position="188"/>
        <end position="401"/>
    </location>
</feature>
<dbReference type="SMART" id="SM00331">
    <property type="entry name" value="PP2C_SIG"/>
    <property type="match status" value="1"/>
</dbReference>
<evidence type="ECO:0000313" key="5">
    <source>
        <dbReference type="Proteomes" id="UP001147700"/>
    </source>
</evidence>
<evidence type="ECO:0000259" key="3">
    <source>
        <dbReference type="SMART" id="SM00331"/>
    </source>
</evidence>
<dbReference type="InterPro" id="IPR001932">
    <property type="entry name" value="PPM-type_phosphatase-like_dom"/>
</dbReference>
<sequence>MPSQHDELHKLRALQRVADVALAYLPLDQLLNELLERIAEILGTDTAAFLLLDESGEWLVATAAKGIEEEVEQGVRIPVGGGFAGRIAAERRAIFIEDVDHADILNPILREKRIRSMLGVPLFVADVVIGVLHVGTLTPRMFDSADADLLQLAADRAATAIERARSFHQRGVVEMLQRSLVPEELPSVPGLELAARYRPAVRRGGIGGDWYDAFTLGRGAIALVVGDVMGHGIGAAAMMAQMRTGLRAYALDGHPPAGVVDRLNRLLLTLGQHEMTTLSYAVVDLERERATLVSAGHLPPIMRGPAGETVVLAVEGGPPLGVSVAATFPEATFEFPAGSVLLLATDGAVEVRGEGVEAGLERLRALVEVSDDLSDLCLNIAEGAVRGTAADDDVAVLGARLELLPDTLRTTWPATADTLPTMRPLLRRWLGRWGAAEDEIYDIIVSVQEAAANAVEHAYAPGDATYEVIGSCENGQICFQIRDRGSWREPRGTHRGRGISMMRALMESVDVTQDEEGTRVELRRTLGREAA</sequence>
<organism evidence="4 5">
    <name type="scientific">Solirubrobacter deserti</name>
    <dbReference type="NCBI Taxonomy" id="2282478"/>
    <lineage>
        <taxon>Bacteria</taxon>
        <taxon>Bacillati</taxon>
        <taxon>Actinomycetota</taxon>
        <taxon>Thermoleophilia</taxon>
        <taxon>Solirubrobacterales</taxon>
        <taxon>Solirubrobacteraceae</taxon>
        <taxon>Solirubrobacter</taxon>
    </lineage>
</organism>
<keyword evidence="1" id="KW-0378">Hydrolase</keyword>
<dbReference type="InterPro" id="IPR036457">
    <property type="entry name" value="PPM-type-like_dom_sf"/>
</dbReference>
<dbReference type="Gene3D" id="3.30.565.10">
    <property type="entry name" value="Histidine kinase-like ATPase, C-terminal domain"/>
    <property type="match status" value="1"/>
</dbReference>
<evidence type="ECO:0000256" key="1">
    <source>
        <dbReference type="ARBA" id="ARBA00022801"/>
    </source>
</evidence>
<dbReference type="EMBL" id="JAPCID010000021">
    <property type="protein sequence ID" value="MDA0139056.1"/>
    <property type="molecule type" value="Genomic_DNA"/>
</dbReference>
<protein>
    <submittedName>
        <fullName evidence="4">SpoIIE family protein phosphatase</fullName>
    </submittedName>
</protein>
<dbReference type="InterPro" id="IPR036890">
    <property type="entry name" value="HATPase_C_sf"/>
</dbReference>
<dbReference type="PANTHER" id="PTHR43156">
    <property type="entry name" value="STAGE II SPORULATION PROTEIN E-RELATED"/>
    <property type="match status" value="1"/>
</dbReference>
<dbReference type="SUPFAM" id="SSF55781">
    <property type="entry name" value="GAF domain-like"/>
    <property type="match status" value="1"/>
</dbReference>
<comment type="caution">
    <text evidence="4">The sequence shown here is derived from an EMBL/GenBank/DDBJ whole genome shotgun (WGS) entry which is preliminary data.</text>
</comment>
<dbReference type="SMART" id="SM00065">
    <property type="entry name" value="GAF"/>
    <property type="match status" value="1"/>
</dbReference>
<evidence type="ECO:0000313" key="4">
    <source>
        <dbReference type="EMBL" id="MDA0139056.1"/>
    </source>
</evidence>
<keyword evidence="5" id="KW-1185">Reference proteome</keyword>
<dbReference type="Pfam" id="PF13581">
    <property type="entry name" value="HATPase_c_2"/>
    <property type="match status" value="1"/>
</dbReference>
<proteinExistence type="predicted"/>